<keyword evidence="3" id="KW-1185">Reference proteome</keyword>
<dbReference type="EMBL" id="NKXS01004536">
    <property type="protein sequence ID" value="PIN06083.1"/>
    <property type="molecule type" value="Genomic_DNA"/>
</dbReference>
<feature type="compositionally biased region" description="Polar residues" evidence="1">
    <location>
        <begin position="1"/>
        <end position="15"/>
    </location>
</feature>
<dbReference type="STRING" id="429701.A0A2G9GLE8"/>
<dbReference type="Proteomes" id="UP000231279">
    <property type="component" value="Unassembled WGS sequence"/>
</dbReference>
<gene>
    <name evidence="2" type="ORF">CDL12_21374</name>
</gene>
<reference evidence="3" key="1">
    <citation type="journal article" date="2018" name="Gigascience">
        <title>Genome assembly of the Pink Ipe (Handroanthus impetiginosus, Bignoniaceae), a highly valued, ecologically keystone Neotropical timber forest tree.</title>
        <authorList>
            <person name="Silva-Junior O.B."/>
            <person name="Grattapaglia D."/>
            <person name="Novaes E."/>
            <person name="Collevatti R.G."/>
        </authorList>
    </citation>
    <scope>NUCLEOTIDE SEQUENCE [LARGE SCALE GENOMIC DNA]</scope>
    <source>
        <strain evidence="3">cv. UFG-1</strain>
    </source>
</reference>
<dbReference type="AlphaFoldDB" id="A0A2G9GLE8"/>
<name>A0A2G9GLE8_9LAMI</name>
<sequence>MESWKTRINYSNYQKPSGRFKANEPCKKHPKHTQSPGVCSICLGEKLSRLTNSSVSKPARSSLSSSSSSSDISPLSSSSSSYSSPVNYHRKSTRFFKNSGQDVLQKSRSTAFVSYMRRKNEDENGKKVDAKRGFWSKLLLRKNKRMTHSRTMREMVVAEVH</sequence>
<feature type="compositionally biased region" description="Low complexity" evidence="1">
    <location>
        <begin position="53"/>
        <end position="84"/>
    </location>
</feature>
<evidence type="ECO:0000313" key="2">
    <source>
        <dbReference type="EMBL" id="PIN06083.1"/>
    </source>
</evidence>
<organism evidence="2 3">
    <name type="scientific">Handroanthus impetiginosus</name>
    <dbReference type="NCBI Taxonomy" id="429701"/>
    <lineage>
        <taxon>Eukaryota</taxon>
        <taxon>Viridiplantae</taxon>
        <taxon>Streptophyta</taxon>
        <taxon>Embryophyta</taxon>
        <taxon>Tracheophyta</taxon>
        <taxon>Spermatophyta</taxon>
        <taxon>Magnoliopsida</taxon>
        <taxon>eudicotyledons</taxon>
        <taxon>Gunneridae</taxon>
        <taxon>Pentapetalae</taxon>
        <taxon>asterids</taxon>
        <taxon>lamiids</taxon>
        <taxon>Lamiales</taxon>
        <taxon>Bignoniaceae</taxon>
        <taxon>Crescentiina</taxon>
        <taxon>Tabebuia alliance</taxon>
        <taxon>Handroanthus</taxon>
    </lineage>
</organism>
<feature type="region of interest" description="Disordered" evidence="1">
    <location>
        <begin position="51"/>
        <end position="87"/>
    </location>
</feature>
<proteinExistence type="predicted"/>
<dbReference type="PANTHER" id="PTHR34046">
    <property type="entry name" value="OS06G0218800 PROTEIN"/>
    <property type="match status" value="1"/>
</dbReference>
<accession>A0A2G9GLE8</accession>
<comment type="caution">
    <text evidence="2">The sequence shown here is derived from an EMBL/GenBank/DDBJ whole genome shotgun (WGS) entry which is preliminary data.</text>
</comment>
<dbReference type="PANTHER" id="PTHR34046:SF7">
    <property type="entry name" value="DUF740 FAMILY PROTEIN"/>
    <property type="match status" value="1"/>
</dbReference>
<protein>
    <submittedName>
        <fullName evidence="2">Uncharacterized protein</fullName>
    </submittedName>
</protein>
<evidence type="ECO:0000256" key="1">
    <source>
        <dbReference type="SAM" id="MobiDB-lite"/>
    </source>
</evidence>
<dbReference type="OrthoDB" id="688136at2759"/>
<evidence type="ECO:0000313" key="3">
    <source>
        <dbReference type="Proteomes" id="UP000231279"/>
    </source>
</evidence>
<feature type="region of interest" description="Disordered" evidence="1">
    <location>
        <begin position="1"/>
        <end position="38"/>
    </location>
</feature>